<dbReference type="EMBL" id="DVJO01000123">
    <property type="protein sequence ID" value="HIS83071.1"/>
    <property type="molecule type" value="Genomic_DNA"/>
</dbReference>
<evidence type="ECO:0000256" key="1">
    <source>
        <dbReference type="SAM" id="Phobius"/>
    </source>
</evidence>
<proteinExistence type="predicted"/>
<keyword evidence="1" id="KW-0812">Transmembrane</keyword>
<dbReference type="Proteomes" id="UP000824139">
    <property type="component" value="Unassembled WGS sequence"/>
</dbReference>
<feature type="transmembrane region" description="Helical" evidence="1">
    <location>
        <begin position="60"/>
        <end position="86"/>
    </location>
</feature>
<dbReference type="AlphaFoldDB" id="A0A9D1FX74"/>
<name>A0A9D1FX74_9BACT</name>
<keyword evidence="1" id="KW-1133">Transmembrane helix</keyword>
<feature type="transmembrane region" description="Helical" evidence="1">
    <location>
        <begin position="131"/>
        <end position="153"/>
    </location>
</feature>
<protein>
    <submittedName>
        <fullName evidence="3">Zinc ribbon domain-containing protein</fullName>
    </submittedName>
</protein>
<dbReference type="InterPro" id="IPR059113">
    <property type="entry name" value="Znf_ribbon"/>
</dbReference>
<gene>
    <name evidence="3" type="ORF">IAD41_05640</name>
</gene>
<reference evidence="3" key="1">
    <citation type="submission" date="2020-10" db="EMBL/GenBank/DDBJ databases">
        <authorList>
            <person name="Gilroy R."/>
        </authorList>
    </citation>
    <scope>NUCLEOTIDE SEQUENCE</scope>
    <source>
        <strain evidence="3">CHK152-2994</strain>
    </source>
</reference>
<keyword evidence="1" id="KW-0472">Membrane</keyword>
<evidence type="ECO:0000313" key="3">
    <source>
        <dbReference type="EMBL" id="HIS83071.1"/>
    </source>
</evidence>
<feature type="domain" description="Putative zinc-ribbon" evidence="2">
    <location>
        <begin position="4"/>
        <end position="27"/>
    </location>
</feature>
<feature type="transmembrane region" description="Helical" evidence="1">
    <location>
        <begin position="106"/>
        <end position="124"/>
    </location>
</feature>
<evidence type="ECO:0000259" key="2">
    <source>
        <dbReference type="Pfam" id="PF13248"/>
    </source>
</evidence>
<reference evidence="3" key="2">
    <citation type="journal article" date="2021" name="PeerJ">
        <title>Extensive microbial diversity within the chicken gut microbiome revealed by metagenomics and culture.</title>
        <authorList>
            <person name="Gilroy R."/>
            <person name="Ravi A."/>
            <person name="Getino M."/>
            <person name="Pursley I."/>
            <person name="Horton D.L."/>
            <person name="Alikhan N.F."/>
            <person name="Baker D."/>
            <person name="Gharbi K."/>
            <person name="Hall N."/>
            <person name="Watson M."/>
            <person name="Adriaenssens E.M."/>
            <person name="Foster-Nyarko E."/>
            <person name="Jarju S."/>
            <person name="Secka A."/>
            <person name="Antonio M."/>
            <person name="Oren A."/>
            <person name="Chaudhuri R.R."/>
            <person name="La Ragione R."/>
            <person name="Hildebrand F."/>
            <person name="Pallen M.J."/>
        </authorList>
    </citation>
    <scope>NUCLEOTIDE SEQUENCE</scope>
    <source>
        <strain evidence="3">CHK152-2994</strain>
    </source>
</reference>
<organism evidence="3 4">
    <name type="scientific">Candidatus Scatenecus faecavium</name>
    <dbReference type="NCBI Taxonomy" id="2840915"/>
    <lineage>
        <taxon>Bacteria</taxon>
        <taxon>Candidatus Scatenecus</taxon>
    </lineage>
</organism>
<accession>A0A9D1FX74</accession>
<dbReference type="Pfam" id="PF13248">
    <property type="entry name" value="Zn_ribbon_3"/>
    <property type="match status" value="1"/>
</dbReference>
<comment type="caution">
    <text evidence="3">The sequence shown here is derived from an EMBL/GenBank/DDBJ whole genome shotgun (WGS) entry which is preliminary data.</text>
</comment>
<evidence type="ECO:0000313" key="4">
    <source>
        <dbReference type="Proteomes" id="UP000824139"/>
    </source>
</evidence>
<sequence>MTDKKCPYCGSLISDTDNVCPKCGENLVLKCPFCKEAIKAYDVVCPHCTSNLRGRKEPKFLFYTGYGIAALWIIGNLLFSAALTHFPEIITAKDKDGDLVLPLSKYMQLVLQPMILISIPYIIAAVKKYKTLLAVICMIINLIIGIGFLGYFIHLQYIYL</sequence>